<comment type="caution">
    <text evidence="1">The sequence shown here is derived from an EMBL/GenBank/DDBJ whole genome shotgun (WGS) entry which is preliminary data.</text>
</comment>
<evidence type="ECO:0000313" key="2">
    <source>
        <dbReference type="Proteomes" id="UP000824120"/>
    </source>
</evidence>
<proteinExistence type="predicted"/>
<protein>
    <submittedName>
        <fullName evidence="1">Uncharacterized protein</fullName>
    </submittedName>
</protein>
<evidence type="ECO:0000313" key="1">
    <source>
        <dbReference type="EMBL" id="KAG5612847.1"/>
    </source>
</evidence>
<dbReference type="Proteomes" id="UP000824120">
    <property type="component" value="Chromosome 4"/>
</dbReference>
<reference evidence="1 2" key="1">
    <citation type="submission" date="2020-09" db="EMBL/GenBank/DDBJ databases">
        <title>De no assembly of potato wild relative species, Solanum commersonii.</title>
        <authorList>
            <person name="Cho K."/>
        </authorList>
    </citation>
    <scope>NUCLEOTIDE SEQUENCE [LARGE SCALE GENOMIC DNA]</scope>
    <source>
        <strain evidence="1">LZ3.2</strain>
        <tissue evidence="1">Leaf</tissue>
    </source>
</reference>
<dbReference type="AlphaFoldDB" id="A0A9J5ZL37"/>
<dbReference type="EMBL" id="JACXVP010000004">
    <property type="protein sequence ID" value="KAG5612847.1"/>
    <property type="molecule type" value="Genomic_DNA"/>
</dbReference>
<sequence>MSGEKIAGLVINRRCASLFRYPGILFKFLAASANFIVSTKNYKGVKIVSAKIIEMIHCSKGVIGVKNIVKSEKI</sequence>
<accession>A0A9J5ZL37</accession>
<gene>
    <name evidence="1" type="ORF">H5410_024128</name>
</gene>
<keyword evidence="2" id="KW-1185">Reference proteome</keyword>
<name>A0A9J5ZL37_SOLCO</name>
<organism evidence="1 2">
    <name type="scientific">Solanum commersonii</name>
    <name type="common">Commerson's wild potato</name>
    <name type="synonym">Commerson's nightshade</name>
    <dbReference type="NCBI Taxonomy" id="4109"/>
    <lineage>
        <taxon>Eukaryota</taxon>
        <taxon>Viridiplantae</taxon>
        <taxon>Streptophyta</taxon>
        <taxon>Embryophyta</taxon>
        <taxon>Tracheophyta</taxon>
        <taxon>Spermatophyta</taxon>
        <taxon>Magnoliopsida</taxon>
        <taxon>eudicotyledons</taxon>
        <taxon>Gunneridae</taxon>
        <taxon>Pentapetalae</taxon>
        <taxon>asterids</taxon>
        <taxon>lamiids</taxon>
        <taxon>Solanales</taxon>
        <taxon>Solanaceae</taxon>
        <taxon>Solanoideae</taxon>
        <taxon>Solaneae</taxon>
        <taxon>Solanum</taxon>
    </lineage>
</organism>